<dbReference type="GO" id="GO:0002161">
    <property type="term" value="F:aminoacyl-tRNA deacylase activity"/>
    <property type="evidence" value="ECO:0007669"/>
    <property type="project" value="UniProtKB-ARBA"/>
</dbReference>
<dbReference type="AlphaFoldDB" id="G0AEB5"/>
<reference evidence="5 6" key="3">
    <citation type="journal article" date="2008" name="FEMS Microbiol. Ecol.">
        <title>Identification and characterization of genes underlying chitinolysis in Collimonas fungivorans Ter331.</title>
        <authorList>
            <person name="Fritsche K."/>
            <person name="de Boer W."/>
            <person name="Gerards S."/>
            <person name="van den Berg M."/>
            <person name="van Veen J.A."/>
            <person name="Leveau J.H."/>
        </authorList>
    </citation>
    <scope>NUCLEOTIDE SEQUENCE [LARGE SCALE GENOMIC DNA]</scope>
    <source>
        <strain evidence="5 6">Ter331</strain>
    </source>
</reference>
<evidence type="ECO:0000256" key="1">
    <source>
        <dbReference type="ARBA" id="ARBA00001947"/>
    </source>
</evidence>
<name>G0AEB5_COLFT</name>
<evidence type="ECO:0000313" key="6">
    <source>
        <dbReference type="Proteomes" id="UP000008392"/>
    </source>
</evidence>
<evidence type="ECO:0000256" key="2">
    <source>
        <dbReference type="ARBA" id="ARBA00022723"/>
    </source>
</evidence>
<keyword evidence="6" id="KW-1185">Reference proteome</keyword>
<dbReference type="PANTHER" id="PTHR43462">
    <property type="entry name" value="ALANYL-TRNA EDITING PROTEIN"/>
    <property type="match status" value="1"/>
</dbReference>
<dbReference type="InterPro" id="IPR009000">
    <property type="entry name" value="Transl_B-barrel_sf"/>
</dbReference>
<dbReference type="KEGG" id="cfu:CFU_4224"/>
<sequence length="237" mass="26200">MLCLPDHSLFRPAMTRKLFWQDPYRTTLTTRVSAVDNDRIRLAETIFFAFSGGQESDHGTLAGHPVLSAEKDGLEILYTLAPGHGLQAGSEVEIVIDWERRYRLMRLHFAAEMVLQLVYKLRPGIERIGAHISADKGRIDFAHEGSIAVLLPQVETEVAALLQADLPIVTAFTDEATQRRYWEVAGFARMACGGTHPRSTAEVGALRLKRKNIGKGKERIEISLGGNPLDGTLLAAI</sequence>
<dbReference type="InterPro" id="IPR012947">
    <property type="entry name" value="tRNA_SAD"/>
</dbReference>
<dbReference type="SMART" id="SM00863">
    <property type="entry name" value="tRNA_SAD"/>
    <property type="match status" value="1"/>
</dbReference>
<keyword evidence="5" id="KW-0436">Ligase</keyword>
<dbReference type="PANTHER" id="PTHR43462:SF1">
    <property type="entry name" value="ALANYL-TRNA EDITING PROTEIN AARSD1"/>
    <property type="match status" value="1"/>
</dbReference>
<dbReference type="HOGENOM" id="CLU_004485_3_2_4"/>
<dbReference type="GO" id="GO:0004813">
    <property type="term" value="F:alanine-tRNA ligase activity"/>
    <property type="evidence" value="ECO:0007669"/>
    <property type="project" value="UniProtKB-EC"/>
</dbReference>
<dbReference type="EC" id="6.1.1.7" evidence="5"/>
<evidence type="ECO:0000256" key="3">
    <source>
        <dbReference type="ARBA" id="ARBA00022833"/>
    </source>
</evidence>
<dbReference type="SUPFAM" id="SSF50447">
    <property type="entry name" value="Translation proteins"/>
    <property type="match status" value="1"/>
</dbReference>
<comment type="cofactor">
    <cofactor evidence="1">
        <name>Zn(2+)</name>
        <dbReference type="ChEBI" id="CHEBI:29105"/>
    </cofactor>
</comment>
<dbReference type="SUPFAM" id="SSF55186">
    <property type="entry name" value="ThrRS/AlaRS common domain"/>
    <property type="match status" value="1"/>
</dbReference>
<feature type="domain" description="Threonyl/alanyl tRNA synthetase SAD" evidence="4">
    <location>
        <begin position="179"/>
        <end position="221"/>
    </location>
</feature>
<dbReference type="GO" id="GO:0046872">
    <property type="term" value="F:metal ion binding"/>
    <property type="evidence" value="ECO:0007669"/>
    <property type="project" value="UniProtKB-KW"/>
</dbReference>
<keyword evidence="2" id="KW-0479">Metal-binding</keyword>
<dbReference type="Gene3D" id="2.40.30.130">
    <property type="match status" value="1"/>
</dbReference>
<dbReference type="EMBL" id="CP002745">
    <property type="protein sequence ID" value="AEK64045.1"/>
    <property type="molecule type" value="Genomic_DNA"/>
</dbReference>
<evidence type="ECO:0000313" key="5">
    <source>
        <dbReference type="EMBL" id="AEK64045.1"/>
    </source>
</evidence>
<reference evidence="5 6" key="2">
    <citation type="journal article" date="2006" name="J. Microbiol. Methods">
        <title>Genomic flank-sequencing of plasposon insertion sites for rapid identification of functional genes.</title>
        <authorList>
            <person name="Leveau J.H."/>
            <person name="Gerards S."/>
            <person name="Fritsche K."/>
            <person name="Zondag G."/>
            <person name="van Veen J.A."/>
        </authorList>
    </citation>
    <scope>NUCLEOTIDE SEQUENCE [LARGE SCALE GENOMIC DNA]</scope>
    <source>
        <strain evidence="5 6">Ter331</strain>
    </source>
</reference>
<reference evidence="6" key="6">
    <citation type="submission" date="2011-05" db="EMBL/GenBank/DDBJ databases">
        <title>Complete sequence of Collimonas fungivorans Ter331.</title>
        <authorList>
            <person name="Leveau J.H."/>
        </authorList>
    </citation>
    <scope>NUCLEOTIDE SEQUENCE [LARGE SCALE GENOMIC DNA]</scope>
    <source>
        <strain evidence="6">Ter331</strain>
    </source>
</reference>
<organism evidence="5 6">
    <name type="scientific">Collimonas fungivorans (strain Ter331)</name>
    <dbReference type="NCBI Taxonomy" id="1005048"/>
    <lineage>
        <taxon>Bacteria</taxon>
        <taxon>Pseudomonadati</taxon>
        <taxon>Pseudomonadota</taxon>
        <taxon>Betaproteobacteria</taxon>
        <taxon>Burkholderiales</taxon>
        <taxon>Oxalobacteraceae</taxon>
        <taxon>Collimonas</taxon>
    </lineage>
</organism>
<gene>
    <name evidence="5" type="primary">alaX1</name>
    <name evidence="5" type="ordered locus">CFU_4224</name>
</gene>
<dbReference type="InterPro" id="IPR018163">
    <property type="entry name" value="Thr/Ala-tRNA-synth_IIc_edit"/>
</dbReference>
<keyword evidence="3" id="KW-0862">Zinc</keyword>
<evidence type="ECO:0000259" key="4">
    <source>
        <dbReference type="SMART" id="SM00863"/>
    </source>
</evidence>
<reference evidence="5 6" key="4">
    <citation type="journal article" date="2010" name="Environ. Microbiol.">
        <title>The bacterial genus Collimonas: mycophagy, weathering and other adaptive solutions to life in oligotrophic soil environments.</title>
        <authorList>
            <person name="Leveau J.H."/>
            <person name="Uroz S."/>
            <person name="de Boer W."/>
        </authorList>
    </citation>
    <scope>NUCLEOTIDE SEQUENCE [LARGE SCALE GENOMIC DNA]</scope>
    <source>
        <strain evidence="5 6">Ter331</strain>
    </source>
</reference>
<dbReference type="eggNOG" id="COG2872">
    <property type="taxonomic scope" value="Bacteria"/>
</dbReference>
<dbReference type="GO" id="GO:0005524">
    <property type="term" value="F:ATP binding"/>
    <property type="evidence" value="ECO:0007669"/>
    <property type="project" value="InterPro"/>
</dbReference>
<dbReference type="InterPro" id="IPR051335">
    <property type="entry name" value="Alanyl-tRNA_Editing_Enzymes"/>
</dbReference>
<dbReference type="Pfam" id="PF07973">
    <property type="entry name" value="tRNA_SAD"/>
    <property type="match status" value="1"/>
</dbReference>
<reference evidence="5 6" key="5">
    <citation type="journal article" date="2011" name="ISME J.">
        <title>Dual transcriptional profiling of a bacterial/fungal confrontation: Collimonas fungivorans versus Aspergillus niger.</title>
        <authorList>
            <person name="Mela F."/>
            <person name="Fritsche K."/>
            <person name="de Boer W."/>
            <person name="van Veen J.A."/>
            <person name="de Graaff L.H."/>
            <person name="van den Berg M."/>
            <person name="Leveau J.H."/>
        </authorList>
    </citation>
    <scope>NUCLEOTIDE SEQUENCE [LARGE SCALE GENOMIC DNA]</scope>
    <source>
        <strain evidence="5 6">Ter331</strain>
    </source>
</reference>
<reference evidence="5 6" key="1">
    <citation type="journal article" date="2004" name="Environ. Microbiol.">
        <title>Phylogeny-function analysis of (meta)genomic libraries: screening for expression of ribosomal RNA genes by large-insert library fluorescent in situ hybridization (LIL-FISH).</title>
        <authorList>
            <person name="Leveau J.H."/>
            <person name="Gerards S."/>
            <person name="de Boer W."/>
            <person name="van Veen J.A."/>
        </authorList>
    </citation>
    <scope>NUCLEOTIDE SEQUENCE [LARGE SCALE GENOMIC DNA]</scope>
    <source>
        <strain evidence="5 6">Ter331</strain>
    </source>
</reference>
<proteinExistence type="predicted"/>
<dbReference type="Proteomes" id="UP000008392">
    <property type="component" value="Chromosome"/>
</dbReference>
<keyword evidence="5" id="KW-0030">Aminoacyl-tRNA synthetase</keyword>
<protein>
    <submittedName>
        <fullName evidence="5">Alanyl-tRNA synthetase domain protein</fullName>
        <ecNumber evidence="5">6.1.1.7</ecNumber>
    </submittedName>
</protein>
<dbReference type="GO" id="GO:0043039">
    <property type="term" value="P:tRNA aminoacylation"/>
    <property type="evidence" value="ECO:0007669"/>
    <property type="project" value="InterPro"/>
</dbReference>
<accession>G0AEB5</accession>
<dbReference type="Gene3D" id="3.30.980.10">
    <property type="entry name" value="Threonyl-trna Synthetase, Chain A, domain 2"/>
    <property type="match status" value="1"/>
</dbReference>